<sequence length="332" mass="39696">MYKGEYKNSKKYGSWDIYYQKQYGNYKNEQIGGGSFDDENLKNGKWIELNKKFSFYNEITFSGEYKHGQKIGAWEIYCCYKENLKDGQWIEKNNQFLMACQVINQGEYLKGKKVGRWDILFRNNSKSLFQLIGGGSYDEKNMKTGIWIQLNDQFHNNFIIHKGEYKNNLKIGRWIIQKIFSNKIIGYGCYDEQQLKQGQWIELSDFYNNCHQITYNGDYLNGKKVGIWDVMNNQDEKKQIITYQRNFRNNILAKSHIQGSNDKYKSISIKMLLLQITIQLNKIWIIKKEQNNSIIQQNLILIMILKKINQFFKIRRKEIQIFLNQYTCLKFQ</sequence>
<accession>A0A8S1RR77</accession>
<dbReference type="PANTHER" id="PTHR33706:SF1">
    <property type="entry name" value="TPR REPEAT PROTEIN"/>
    <property type="match status" value="1"/>
</dbReference>
<comment type="caution">
    <text evidence="1">The sequence shown here is derived from an EMBL/GenBank/DDBJ whole genome shotgun (WGS) entry which is preliminary data.</text>
</comment>
<organism evidence="1 2">
    <name type="scientific">Paramecium sonneborni</name>
    <dbReference type="NCBI Taxonomy" id="65129"/>
    <lineage>
        <taxon>Eukaryota</taxon>
        <taxon>Sar</taxon>
        <taxon>Alveolata</taxon>
        <taxon>Ciliophora</taxon>
        <taxon>Intramacronucleata</taxon>
        <taxon>Oligohymenophorea</taxon>
        <taxon>Peniculida</taxon>
        <taxon>Parameciidae</taxon>
        <taxon>Paramecium</taxon>
    </lineage>
</organism>
<reference evidence="1" key="1">
    <citation type="submission" date="2021-01" db="EMBL/GenBank/DDBJ databases">
        <authorList>
            <consortium name="Genoscope - CEA"/>
            <person name="William W."/>
        </authorList>
    </citation>
    <scope>NUCLEOTIDE SEQUENCE</scope>
</reference>
<dbReference type="EMBL" id="CAJJDN010000322">
    <property type="protein sequence ID" value="CAD8130738.1"/>
    <property type="molecule type" value="Genomic_DNA"/>
</dbReference>
<dbReference type="PANTHER" id="PTHR33706">
    <property type="entry name" value="MORN VARIANT REPEAT PROTEIN"/>
    <property type="match status" value="1"/>
</dbReference>
<dbReference type="Proteomes" id="UP000692954">
    <property type="component" value="Unassembled WGS sequence"/>
</dbReference>
<name>A0A8S1RR77_9CILI</name>
<proteinExistence type="predicted"/>
<protein>
    <submittedName>
        <fullName evidence="1">Uncharacterized protein</fullName>
    </submittedName>
</protein>
<keyword evidence="2" id="KW-1185">Reference proteome</keyword>
<evidence type="ECO:0000313" key="1">
    <source>
        <dbReference type="EMBL" id="CAD8130738.1"/>
    </source>
</evidence>
<gene>
    <name evidence="1" type="ORF">PSON_ATCC_30995.1.T3220003</name>
</gene>
<dbReference type="AlphaFoldDB" id="A0A8S1RR77"/>
<evidence type="ECO:0000313" key="2">
    <source>
        <dbReference type="Proteomes" id="UP000692954"/>
    </source>
</evidence>